<dbReference type="InterPro" id="IPR011041">
    <property type="entry name" value="Quinoprot_gluc/sorb_DH_b-prop"/>
</dbReference>
<accession>A0A0K0XWP6</accession>
<evidence type="ECO:0000313" key="2">
    <source>
        <dbReference type="Proteomes" id="UP000066624"/>
    </source>
</evidence>
<dbReference type="EMBL" id="CP012154">
    <property type="protein sequence ID" value="AKS42103.1"/>
    <property type="molecule type" value="Genomic_DNA"/>
</dbReference>
<reference evidence="1 2" key="1">
    <citation type="submission" date="2015-07" db="EMBL/GenBank/DDBJ databases">
        <authorList>
            <person name="Noorani M."/>
        </authorList>
    </citation>
    <scope>NUCLEOTIDE SEQUENCE [LARGE SCALE GENOMIC DNA]</scope>
    <source>
        <strain evidence="1 2">KCTC 42284</strain>
    </source>
</reference>
<dbReference type="Proteomes" id="UP000066624">
    <property type="component" value="Chromosome"/>
</dbReference>
<keyword evidence="2" id="KW-1185">Reference proteome</keyword>
<dbReference type="OrthoDB" id="9770043at2"/>
<dbReference type="PANTHER" id="PTHR19328">
    <property type="entry name" value="HEDGEHOG-INTERACTING PROTEIN"/>
    <property type="match status" value="1"/>
</dbReference>
<dbReference type="PANTHER" id="PTHR19328:SF75">
    <property type="entry name" value="ALDOSE SUGAR DEHYDROGENASE YLII"/>
    <property type="match status" value="1"/>
</dbReference>
<evidence type="ECO:0000313" key="1">
    <source>
        <dbReference type="EMBL" id="AKS42103.1"/>
    </source>
</evidence>
<proteinExistence type="predicted"/>
<dbReference type="Pfam" id="PF07995">
    <property type="entry name" value="GSDH"/>
    <property type="match status" value="1"/>
</dbReference>
<organism evidence="1 2">
    <name type="scientific">Wenzhouxiangella marina</name>
    <dbReference type="NCBI Taxonomy" id="1579979"/>
    <lineage>
        <taxon>Bacteria</taxon>
        <taxon>Pseudomonadati</taxon>
        <taxon>Pseudomonadota</taxon>
        <taxon>Gammaproteobacteria</taxon>
        <taxon>Chromatiales</taxon>
        <taxon>Wenzhouxiangellaceae</taxon>
        <taxon>Wenzhouxiangella</taxon>
    </lineage>
</organism>
<dbReference type="Gene3D" id="2.120.10.30">
    <property type="entry name" value="TolB, C-terminal domain"/>
    <property type="match status" value="1"/>
</dbReference>
<gene>
    <name evidence="1" type="ORF">WM2015_1734</name>
</gene>
<name>A0A0K0XWP6_9GAMM</name>
<dbReference type="RefSeq" id="WP_049725686.1">
    <property type="nucleotide sequence ID" value="NZ_CP012154.1"/>
</dbReference>
<dbReference type="SUPFAM" id="SSF50952">
    <property type="entry name" value="Soluble quinoprotein glucose dehydrogenase"/>
    <property type="match status" value="1"/>
</dbReference>
<dbReference type="PATRIC" id="fig|1579979.3.peg.1777"/>
<dbReference type="InterPro" id="IPR011042">
    <property type="entry name" value="6-blade_b-propeller_TolB-like"/>
</dbReference>
<dbReference type="AlphaFoldDB" id="A0A0K0XWP6"/>
<sequence>MPAILIFAIALLLALPGPAHAEFELDTVAEGLDHPWSLAFLPEGGYLVTERVGRLRRVSPEGELSEPIEGVPPAWVRSQGGLMGLALDPDYESNGWIYLTLAHGTAEANATRLVRARLDGPRLVDLNVLFTARPTRDTPVHYGGRMAFLPDGTLLLTIGDGFDDREDAQSLESHTGSIVRLHRDGSAPADNPWSGRSDALPELYSIGHRNPQGIVLDPDSGRVWSHEHGPRGGDELNVIEAGVNYGWPVATEGIDYSGARVSPFTSRPGMRDPVLVWTPSIAPSGMVMVHGDRYPDWSGDLLITSLAERSLRRIDLDDGEVVGQERLELPLDERLRDVRVSPGGEIYLLTDSSDGRILRLRRTP</sequence>
<protein>
    <submittedName>
        <fullName evidence="1">PQQ-dependent oxidoreductase, gdhB family</fullName>
    </submittedName>
</protein>
<dbReference type="InterPro" id="IPR012938">
    <property type="entry name" value="Glc/Sorbosone_DH"/>
</dbReference>
<dbReference type="KEGG" id="wma:WM2015_1734"/>